<evidence type="ECO:0000313" key="11">
    <source>
        <dbReference type="EMBL" id="SCM68227.1"/>
    </source>
</evidence>
<feature type="domain" description="Alanine racemase C-terminal" evidence="10">
    <location>
        <begin position="222"/>
        <end position="344"/>
    </location>
</feature>
<dbReference type="InterPro" id="IPR009006">
    <property type="entry name" value="Ala_racemase/Decarboxylase_C"/>
</dbReference>
<dbReference type="CDD" id="cd00430">
    <property type="entry name" value="PLPDE_III_AR"/>
    <property type="match status" value="1"/>
</dbReference>
<gene>
    <name evidence="11" type="primary">alr</name>
    <name evidence="11" type="ORF">KARMA_2442</name>
</gene>
<dbReference type="GO" id="GO:0030170">
    <property type="term" value="F:pyridoxal phosphate binding"/>
    <property type="evidence" value="ECO:0007669"/>
    <property type="project" value="UniProtKB-UniRule"/>
</dbReference>
<evidence type="ECO:0000256" key="3">
    <source>
        <dbReference type="ARBA" id="ARBA00007880"/>
    </source>
</evidence>
<name>A0A1M4N2B2_9RHOB</name>
<evidence type="ECO:0000256" key="5">
    <source>
        <dbReference type="ARBA" id="ARBA00022898"/>
    </source>
</evidence>
<dbReference type="PANTHER" id="PTHR30511:SF0">
    <property type="entry name" value="ALANINE RACEMASE, CATABOLIC-RELATED"/>
    <property type="match status" value="1"/>
</dbReference>
<evidence type="ECO:0000256" key="7">
    <source>
        <dbReference type="HAMAP-Rule" id="MF_01201"/>
    </source>
</evidence>
<feature type="active site" description="Proton acceptor; specific for L-alanine" evidence="7">
    <location>
        <position position="243"/>
    </location>
</feature>
<dbReference type="PANTHER" id="PTHR30511">
    <property type="entry name" value="ALANINE RACEMASE"/>
    <property type="match status" value="1"/>
</dbReference>
<dbReference type="AlphaFoldDB" id="A0A1M4N2B2"/>
<dbReference type="SMART" id="SM01005">
    <property type="entry name" value="Ala_racemase_C"/>
    <property type="match status" value="1"/>
</dbReference>
<dbReference type="SUPFAM" id="SSF50621">
    <property type="entry name" value="Alanine racemase C-terminal domain-like"/>
    <property type="match status" value="1"/>
</dbReference>
<sequence>MARSVLKIDLDALAANWRDLAAASGSAEAGAVVKADGYGLGATQVATRLAREGAKRFFVAIAEEGVEVRKAVGPDATIHVFGGHMAGDAAVLRDNGLIPMLNSGEQWQRHQSECPDLPFGIQLDSGMNRLGLEPEDWADIRDAVMAKGPELVMSHLACADEPDNAMNAQQLEAFRDMTAGIDAPKSLSATGGILMGGDFHFDVTRPGIGMYGGEPFTGARPVAYLNIPVIQARTVGIGESVGYGNTWVAHKETRVATIAAGYADGIIRAQSGKGQVFVGETPCDILGRVSMDLIGIDISELDHTPESVTFLGLRQTVDTVASYAGTIGYEILTSLGARYQREYLGA</sequence>
<keyword evidence="6 7" id="KW-0413">Isomerase</keyword>
<evidence type="ECO:0000256" key="6">
    <source>
        <dbReference type="ARBA" id="ARBA00023235"/>
    </source>
</evidence>
<dbReference type="EMBL" id="FMJB01000055">
    <property type="protein sequence ID" value="SCM68227.1"/>
    <property type="molecule type" value="Genomic_DNA"/>
</dbReference>
<comment type="pathway">
    <text evidence="7">Amino-acid biosynthesis; D-alanine biosynthesis; D-alanine from L-alanine: step 1/1.</text>
</comment>
<dbReference type="PROSITE" id="PS00395">
    <property type="entry name" value="ALANINE_RACEMASE"/>
    <property type="match status" value="1"/>
</dbReference>
<dbReference type="HAMAP" id="MF_01201">
    <property type="entry name" value="Ala_racemase"/>
    <property type="match status" value="1"/>
</dbReference>
<dbReference type="InterPro" id="IPR000821">
    <property type="entry name" value="Ala_racemase"/>
</dbReference>
<dbReference type="NCBIfam" id="TIGR00492">
    <property type="entry name" value="alr"/>
    <property type="match status" value="1"/>
</dbReference>
<dbReference type="SUPFAM" id="SSF51419">
    <property type="entry name" value="PLP-binding barrel"/>
    <property type="match status" value="1"/>
</dbReference>
<evidence type="ECO:0000313" key="12">
    <source>
        <dbReference type="Proteomes" id="UP000184085"/>
    </source>
</evidence>
<evidence type="ECO:0000259" key="10">
    <source>
        <dbReference type="SMART" id="SM01005"/>
    </source>
</evidence>
<feature type="binding site" evidence="7 9">
    <location>
        <position position="291"/>
    </location>
    <ligand>
        <name>substrate</name>
    </ligand>
</feature>
<evidence type="ECO:0000256" key="9">
    <source>
        <dbReference type="PIRSR" id="PIRSR600821-52"/>
    </source>
</evidence>
<dbReference type="InterPro" id="IPR001608">
    <property type="entry name" value="Ala_racemase_N"/>
</dbReference>
<feature type="binding site" evidence="7 9">
    <location>
        <position position="129"/>
    </location>
    <ligand>
        <name>substrate</name>
    </ligand>
</feature>
<dbReference type="Pfam" id="PF01168">
    <property type="entry name" value="Ala_racemase_N"/>
    <property type="match status" value="1"/>
</dbReference>
<dbReference type="RefSeq" id="WP_072706869.1">
    <property type="nucleotide sequence ID" value="NZ_FMJB01000055.1"/>
</dbReference>
<dbReference type="Gene3D" id="3.20.20.10">
    <property type="entry name" value="Alanine racemase"/>
    <property type="match status" value="1"/>
</dbReference>
<evidence type="ECO:0000256" key="4">
    <source>
        <dbReference type="ARBA" id="ARBA00013089"/>
    </source>
</evidence>
<keyword evidence="5 7" id="KW-0663">Pyridoxal phosphate</keyword>
<dbReference type="InterPro" id="IPR029066">
    <property type="entry name" value="PLP-binding_barrel"/>
</dbReference>
<dbReference type="Pfam" id="PF00842">
    <property type="entry name" value="Ala_racemase_C"/>
    <property type="match status" value="1"/>
</dbReference>
<comment type="function">
    <text evidence="7">Catalyzes the interconversion of L-alanine and D-alanine. May also act on other amino acids.</text>
</comment>
<comment type="catalytic activity">
    <reaction evidence="1 7">
        <text>L-alanine = D-alanine</text>
        <dbReference type="Rhea" id="RHEA:20249"/>
        <dbReference type="ChEBI" id="CHEBI:57416"/>
        <dbReference type="ChEBI" id="CHEBI:57972"/>
        <dbReference type="EC" id="5.1.1.1"/>
    </reaction>
</comment>
<dbReference type="GO" id="GO:0030632">
    <property type="term" value="P:D-alanine biosynthetic process"/>
    <property type="evidence" value="ECO:0007669"/>
    <property type="project" value="UniProtKB-UniRule"/>
</dbReference>
<protein>
    <recommendedName>
        <fullName evidence="4 7">Alanine racemase</fullName>
        <ecNumber evidence="4 7">5.1.1.1</ecNumber>
    </recommendedName>
</protein>
<keyword evidence="12" id="KW-1185">Reference proteome</keyword>
<proteinExistence type="inferred from homology"/>
<dbReference type="GO" id="GO:0005829">
    <property type="term" value="C:cytosol"/>
    <property type="evidence" value="ECO:0007669"/>
    <property type="project" value="TreeGrafter"/>
</dbReference>
<evidence type="ECO:0000256" key="2">
    <source>
        <dbReference type="ARBA" id="ARBA00001933"/>
    </source>
</evidence>
<dbReference type="InterPro" id="IPR011079">
    <property type="entry name" value="Ala_racemase_C"/>
</dbReference>
<dbReference type="UniPathway" id="UPA00042">
    <property type="reaction ID" value="UER00497"/>
</dbReference>
<comment type="similarity">
    <text evidence="3 7">Belongs to the alanine racemase family.</text>
</comment>
<reference evidence="12" key="1">
    <citation type="submission" date="2016-09" db="EMBL/GenBank/DDBJ databases">
        <authorList>
            <person name="Wibberg D."/>
        </authorList>
    </citation>
    <scope>NUCLEOTIDE SEQUENCE [LARGE SCALE GENOMIC DNA]</scope>
</reference>
<feature type="active site" description="Proton acceptor; specific for D-alanine" evidence="7">
    <location>
        <position position="34"/>
    </location>
</feature>
<evidence type="ECO:0000256" key="8">
    <source>
        <dbReference type="PIRSR" id="PIRSR600821-50"/>
    </source>
</evidence>
<dbReference type="InterPro" id="IPR020622">
    <property type="entry name" value="Ala_racemase_pyridoxalP-BS"/>
</dbReference>
<dbReference type="GO" id="GO:0008784">
    <property type="term" value="F:alanine racemase activity"/>
    <property type="evidence" value="ECO:0007669"/>
    <property type="project" value="UniProtKB-UniRule"/>
</dbReference>
<evidence type="ECO:0000256" key="1">
    <source>
        <dbReference type="ARBA" id="ARBA00000316"/>
    </source>
</evidence>
<comment type="cofactor">
    <cofactor evidence="2 7 8">
        <name>pyridoxal 5'-phosphate</name>
        <dbReference type="ChEBI" id="CHEBI:597326"/>
    </cofactor>
</comment>
<dbReference type="Proteomes" id="UP000184085">
    <property type="component" value="Unassembled WGS sequence"/>
</dbReference>
<dbReference type="EC" id="5.1.1.1" evidence="4 7"/>
<accession>A0A1M4N2B2</accession>
<feature type="modified residue" description="N6-(pyridoxal phosphate)lysine" evidence="7 8">
    <location>
        <position position="34"/>
    </location>
</feature>
<dbReference type="Gene3D" id="2.40.37.10">
    <property type="entry name" value="Lyase, Ornithine Decarboxylase, Chain A, domain 1"/>
    <property type="match status" value="1"/>
</dbReference>
<organism evidence="11 12">
    <name type="scientific">Donghicola eburneus</name>
    <dbReference type="NCBI Taxonomy" id="393278"/>
    <lineage>
        <taxon>Bacteria</taxon>
        <taxon>Pseudomonadati</taxon>
        <taxon>Pseudomonadota</taxon>
        <taxon>Alphaproteobacteria</taxon>
        <taxon>Rhodobacterales</taxon>
        <taxon>Roseobacteraceae</taxon>
        <taxon>Donghicola</taxon>
    </lineage>
</organism>
<dbReference type="PRINTS" id="PR00992">
    <property type="entry name" value="ALARACEMASE"/>
</dbReference>